<accession>A0AAN6GT22</accession>
<evidence type="ECO:0000256" key="4">
    <source>
        <dbReference type="ARBA" id="ARBA00022701"/>
    </source>
</evidence>
<dbReference type="GO" id="GO:0051011">
    <property type="term" value="F:microtubule minus-end binding"/>
    <property type="evidence" value="ECO:0007669"/>
    <property type="project" value="TreeGrafter"/>
</dbReference>
<dbReference type="GO" id="GO:0007020">
    <property type="term" value="P:microtubule nucleation"/>
    <property type="evidence" value="ECO:0007669"/>
    <property type="project" value="InterPro"/>
</dbReference>
<dbReference type="GO" id="GO:0051225">
    <property type="term" value="P:spindle assembly"/>
    <property type="evidence" value="ECO:0007669"/>
    <property type="project" value="TreeGrafter"/>
</dbReference>
<evidence type="ECO:0000259" key="7">
    <source>
        <dbReference type="Pfam" id="PF04130"/>
    </source>
</evidence>
<organism evidence="9 10">
    <name type="scientific">Tilletia horrida</name>
    <dbReference type="NCBI Taxonomy" id="155126"/>
    <lineage>
        <taxon>Eukaryota</taxon>
        <taxon>Fungi</taxon>
        <taxon>Dikarya</taxon>
        <taxon>Basidiomycota</taxon>
        <taxon>Ustilaginomycotina</taxon>
        <taxon>Exobasidiomycetes</taxon>
        <taxon>Tilletiales</taxon>
        <taxon>Tilletiaceae</taxon>
        <taxon>Tilletia</taxon>
    </lineage>
</organism>
<feature type="compositionally biased region" description="Polar residues" evidence="6">
    <location>
        <begin position="172"/>
        <end position="183"/>
    </location>
</feature>
<dbReference type="InterPro" id="IPR041470">
    <property type="entry name" value="GCP_N"/>
</dbReference>
<dbReference type="PANTHER" id="PTHR19302:SF14">
    <property type="entry name" value="GAMMA-TUBULIN COMPLEX COMPONENT 3"/>
    <property type="match status" value="1"/>
</dbReference>
<feature type="domain" description="Gamma tubulin complex component protein N-terminal" evidence="8">
    <location>
        <begin position="229"/>
        <end position="635"/>
    </location>
</feature>
<evidence type="ECO:0000313" key="9">
    <source>
        <dbReference type="EMBL" id="KAK0552261.1"/>
    </source>
</evidence>
<comment type="caution">
    <text evidence="9">The sequence shown here is derived from an EMBL/GenBank/DDBJ whole genome shotgun (WGS) entry which is preliminary data.</text>
</comment>
<proteinExistence type="inferred from homology"/>
<dbReference type="GO" id="GO:0000922">
    <property type="term" value="C:spindle pole"/>
    <property type="evidence" value="ECO:0007669"/>
    <property type="project" value="InterPro"/>
</dbReference>
<evidence type="ECO:0000313" key="10">
    <source>
        <dbReference type="Proteomes" id="UP001176517"/>
    </source>
</evidence>
<evidence type="ECO:0000256" key="1">
    <source>
        <dbReference type="ARBA" id="ARBA00004245"/>
    </source>
</evidence>
<evidence type="ECO:0000259" key="8">
    <source>
        <dbReference type="Pfam" id="PF17681"/>
    </source>
</evidence>
<comment type="subcellular location">
    <subcellularLocation>
        <location evidence="1">Cytoplasm</location>
        <location evidence="1">Cytoskeleton</location>
    </subcellularLocation>
</comment>
<evidence type="ECO:0000256" key="6">
    <source>
        <dbReference type="SAM" id="MobiDB-lite"/>
    </source>
</evidence>
<dbReference type="GO" id="GO:0051321">
    <property type="term" value="P:meiotic cell cycle"/>
    <property type="evidence" value="ECO:0007669"/>
    <property type="project" value="TreeGrafter"/>
</dbReference>
<comment type="similarity">
    <text evidence="2">Belongs to the TUBGCP family.</text>
</comment>
<gene>
    <name evidence="9" type="primary">SPC98</name>
    <name evidence="9" type="ORF">OC846_002958</name>
</gene>
<dbReference type="GO" id="GO:0043015">
    <property type="term" value="F:gamma-tubulin binding"/>
    <property type="evidence" value="ECO:0007669"/>
    <property type="project" value="InterPro"/>
</dbReference>
<dbReference type="GO" id="GO:0000278">
    <property type="term" value="P:mitotic cell cycle"/>
    <property type="evidence" value="ECO:0007669"/>
    <property type="project" value="TreeGrafter"/>
</dbReference>
<dbReference type="GO" id="GO:0044732">
    <property type="term" value="C:mitotic spindle pole body"/>
    <property type="evidence" value="ECO:0007669"/>
    <property type="project" value="TreeGrafter"/>
</dbReference>
<dbReference type="Pfam" id="PF17681">
    <property type="entry name" value="GCP_N_terminal"/>
    <property type="match status" value="1"/>
</dbReference>
<evidence type="ECO:0000256" key="3">
    <source>
        <dbReference type="ARBA" id="ARBA00022490"/>
    </source>
</evidence>
<keyword evidence="5" id="KW-0206">Cytoskeleton</keyword>
<dbReference type="AlphaFoldDB" id="A0AAN6GT22"/>
<dbReference type="GO" id="GO:0031122">
    <property type="term" value="P:cytoplasmic microtubule organization"/>
    <property type="evidence" value="ECO:0007669"/>
    <property type="project" value="TreeGrafter"/>
</dbReference>
<dbReference type="EMBL" id="JAPDMZ010000065">
    <property type="protein sequence ID" value="KAK0552261.1"/>
    <property type="molecule type" value="Genomic_DNA"/>
</dbReference>
<evidence type="ECO:0000256" key="5">
    <source>
        <dbReference type="ARBA" id="ARBA00023212"/>
    </source>
</evidence>
<dbReference type="InterPro" id="IPR042241">
    <property type="entry name" value="GCP_C_sf"/>
</dbReference>
<dbReference type="InterPro" id="IPR007259">
    <property type="entry name" value="GCP"/>
</dbReference>
<feature type="region of interest" description="Disordered" evidence="6">
    <location>
        <begin position="151"/>
        <end position="197"/>
    </location>
</feature>
<dbReference type="InterPro" id="IPR040457">
    <property type="entry name" value="GCP_C"/>
</dbReference>
<dbReference type="Proteomes" id="UP001176517">
    <property type="component" value="Unassembled WGS sequence"/>
</dbReference>
<protein>
    <submittedName>
        <fullName evidence="9">Microtubule-nucleating Tub4p (Gamma-tubulin) complex component</fullName>
    </submittedName>
</protein>
<feature type="region of interest" description="Disordered" evidence="6">
    <location>
        <begin position="67"/>
        <end position="110"/>
    </location>
</feature>
<keyword evidence="10" id="KW-1185">Reference proteome</keyword>
<dbReference type="GO" id="GO:0005874">
    <property type="term" value="C:microtubule"/>
    <property type="evidence" value="ECO:0007669"/>
    <property type="project" value="UniProtKB-KW"/>
</dbReference>
<keyword evidence="4" id="KW-0493">Microtubule</keyword>
<evidence type="ECO:0000256" key="2">
    <source>
        <dbReference type="ARBA" id="ARBA00010337"/>
    </source>
</evidence>
<reference evidence="9" key="1">
    <citation type="journal article" date="2023" name="PhytoFront">
        <title>Draft Genome Resources of Seven Strains of Tilletia horrida, Causal Agent of Kernel Smut of Rice.</title>
        <authorList>
            <person name="Khanal S."/>
            <person name="Antony Babu S."/>
            <person name="Zhou X.G."/>
        </authorList>
    </citation>
    <scope>NUCLEOTIDE SEQUENCE</scope>
    <source>
        <strain evidence="9">TX6</strain>
    </source>
</reference>
<dbReference type="Gene3D" id="1.20.120.1900">
    <property type="entry name" value="Gamma-tubulin complex, C-terminal domain"/>
    <property type="match status" value="1"/>
</dbReference>
<dbReference type="Pfam" id="PF04130">
    <property type="entry name" value="GCP_C_terminal"/>
    <property type="match status" value="1"/>
</dbReference>
<dbReference type="PANTHER" id="PTHR19302">
    <property type="entry name" value="GAMMA TUBULIN COMPLEX PROTEIN"/>
    <property type="match status" value="1"/>
</dbReference>
<keyword evidence="3" id="KW-0963">Cytoplasm</keyword>
<dbReference type="GO" id="GO:0000930">
    <property type="term" value="C:gamma-tubulin complex"/>
    <property type="evidence" value="ECO:0007669"/>
    <property type="project" value="TreeGrafter"/>
</dbReference>
<name>A0AAN6GT22_9BASI</name>
<feature type="domain" description="Gamma tubulin complex component C-terminal" evidence="7">
    <location>
        <begin position="638"/>
        <end position="964"/>
    </location>
</feature>
<sequence length="976" mass="108011">MSSRRNATSSKGSQAVSNAALDLVEALLPPTDTRNVSAAAARRQQRIQAQAGEIVNDVLSSQLASRQASDSGFAEERLKRAVHRQSRLSTRPGERSGHTGRGGDANSDVNRLNDCITKLQSFDLPPRQLSAYLTLMEQLAFDTTGEIGSLPRLQNASQEKVADRPPKLAKPNFQSDNTPQATLPSVAHPDTAHLKPTPLASVAGKTKAQLLRQWKQSQGQAQVSETALLRDLIFLLQGISGKYVQFEELTLQQLQEEQRKAEVVANLAAGGYGGGIQAPEQPWGVVDDIEGNSVLRIRFLESSAAHISQPTRHLIHRIAELGRLYRRISKFATRTLAASDSSYANTPGTWGQSVPKGNTQTVGLIKQGLCHFIQKELTEYYRLIVVLEGQLQARTQQEEGADLDKEGSGLTLKRISAWTDDMLLRMRMMSAVIESCKDSHGGALVSVIHTYTFNGDPFIRKFTSRLLEEVSKPFLQTLSRWIHEGELHDPFQEFFVQLNADPLASGLGFETIGRESQPDVDAALLWQNKFSFREEMLPSFLGESFGRKIFSTGKSLNFIRHSCGGGEWFATRDQLGSDDAQGEKLAAVQRSGPILTFGASDDAGLRYTDIAGLEATINSAYSVVSQRLLSIFLDKYNLMGHLTALKDYLMLTKGDFVDLLMESIGPSLNRQASSLFRHNLTASLETAIRGSNAQHDNEDVLRRLDARILEFSSGDTGWDTFTLDYKVDSPVNTVLDGRAMTGYQVVFNHLWKIKRVELALGSCWSRLAAAKAGHDRAFGRRKDGSALEAEKGVMKTLQRLSEMTHFIRQLQAYNQLEVIEYSWHDLQAFFAKRQGDLDELIEAHRAFLDALIGKMLMKGGRRTSASSLIDDVRTNLDTVLAYCSAIDDLAHFINGEAAKAQIRGADLGAPKATERVTLPAIMSRVSQHSATFQERTQHIIAALEKHSNLVVRDLGSRLNFNSYYERKAGHQGKDKE</sequence>